<feature type="compositionally biased region" description="Basic and acidic residues" evidence="1">
    <location>
        <begin position="91"/>
        <end position="102"/>
    </location>
</feature>
<accession>A0A517T4A7</accession>
<evidence type="ECO:0000256" key="2">
    <source>
        <dbReference type="SAM" id="SignalP"/>
    </source>
</evidence>
<evidence type="ECO:0000313" key="3">
    <source>
        <dbReference type="EMBL" id="QDT63216.1"/>
    </source>
</evidence>
<evidence type="ECO:0000313" key="4">
    <source>
        <dbReference type="Proteomes" id="UP000319976"/>
    </source>
</evidence>
<keyword evidence="4" id="KW-1185">Reference proteome</keyword>
<proteinExistence type="predicted"/>
<dbReference type="KEGG" id="chya:V22_04340"/>
<feature type="chain" id="PRO_5022117671" evidence="2">
    <location>
        <begin position="32"/>
        <end position="328"/>
    </location>
</feature>
<protein>
    <submittedName>
        <fullName evidence="3">Uncharacterized protein</fullName>
    </submittedName>
</protein>
<dbReference type="Proteomes" id="UP000319976">
    <property type="component" value="Chromosome"/>
</dbReference>
<feature type="compositionally biased region" description="Polar residues" evidence="1">
    <location>
        <begin position="68"/>
        <end position="85"/>
    </location>
</feature>
<keyword evidence="2" id="KW-0732">Signal</keyword>
<dbReference type="RefSeq" id="WP_145259362.1">
    <property type="nucleotide sequence ID" value="NZ_CP036316.1"/>
</dbReference>
<organism evidence="3 4">
    <name type="scientific">Calycomorphotria hydatis</name>
    <dbReference type="NCBI Taxonomy" id="2528027"/>
    <lineage>
        <taxon>Bacteria</taxon>
        <taxon>Pseudomonadati</taxon>
        <taxon>Planctomycetota</taxon>
        <taxon>Planctomycetia</taxon>
        <taxon>Planctomycetales</taxon>
        <taxon>Planctomycetaceae</taxon>
        <taxon>Calycomorphotria</taxon>
    </lineage>
</organism>
<feature type="region of interest" description="Disordered" evidence="1">
    <location>
        <begin position="68"/>
        <end position="160"/>
    </location>
</feature>
<reference evidence="3 4" key="1">
    <citation type="submission" date="2019-02" db="EMBL/GenBank/DDBJ databases">
        <title>Deep-cultivation of Planctomycetes and their phenomic and genomic characterization uncovers novel biology.</title>
        <authorList>
            <person name="Wiegand S."/>
            <person name="Jogler M."/>
            <person name="Boedeker C."/>
            <person name="Pinto D."/>
            <person name="Vollmers J."/>
            <person name="Rivas-Marin E."/>
            <person name="Kohn T."/>
            <person name="Peeters S.H."/>
            <person name="Heuer A."/>
            <person name="Rast P."/>
            <person name="Oberbeckmann S."/>
            <person name="Bunk B."/>
            <person name="Jeske O."/>
            <person name="Meyerdierks A."/>
            <person name="Storesund J.E."/>
            <person name="Kallscheuer N."/>
            <person name="Luecker S."/>
            <person name="Lage O.M."/>
            <person name="Pohl T."/>
            <person name="Merkel B.J."/>
            <person name="Hornburger P."/>
            <person name="Mueller R.-W."/>
            <person name="Bruemmer F."/>
            <person name="Labrenz M."/>
            <person name="Spormann A.M."/>
            <person name="Op den Camp H."/>
            <person name="Overmann J."/>
            <person name="Amann R."/>
            <person name="Jetten M.S.M."/>
            <person name="Mascher T."/>
            <person name="Medema M.H."/>
            <person name="Devos D.P."/>
            <person name="Kaster A.-K."/>
            <person name="Ovreas L."/>
            <person name="Rohde M."/>
            <person name="Galperin M.Y."/>
            <person name="Jogler C."/>
        </authorList>
    </citation>
    <scope>NUCLEOTIDE SEQUENCE [LARGE SCALE GENOMIC DNA]</scope>
    <source>
        <strain evidence="3 4">V22</strain>
    </source>
</reference>
<gene>
    <name evidence="3" type="ORF">V22_04340</name>
</gene>
<name>A0A517T4A7_9PLAN</name>
<dbReference type="EMBL" id="CP036316">
    <property type="protein sequence ID" value="QDT63216.1"/>
    <property type="molecule type" value="Genomic_DNA"/>
</dbReference>
<sequence precursor="true">MMQSSRSNRQRILVCSALLGLLLTSSLSVRAGEMAEDYVPSDFGNAKAAFIEAAPMWVIMNLPQLKSSDQPANKQTPFSKPTQKKLSPEGWRARPGSERPEMQSDSIQQVKHELRLAQTRAPLPNDSRDDAPLIPYKPPVGDSRPLPLPDVPPDSEPETTLLAPADQIAAIRCTVTADEIEALMTPHAGLTASMGAPDGGVPCNAAAELFDSFGERYVSPRSWPNVTPCPLHYQFYHSPLWYEDANLERCGIGFGQLQPLVSGGYFFLNTVTLPYRFAAENQKKNVAAKPFCGPGRKYSFAQNYLPPPSVSGSALETVAIVGLVFLIP</sequence>
<feature type="signal peptide" evidence="2">
    <location>
        <begin position="1"/>
        <end position="31"/>
    </location>
</feature>
<evidence type="ECO:0000256" key="1">
    <source>
        <dbReference type="SAM" id="MobiDB-lite"/>
    </source>
</evidence>
<dbReference type="OrthoDB" id="288935at2"/>
<dbReference type="AlphaFoldDB" id="A0A517T4A7"/>